<dbReference type="VEuPathDB" id="FungiDB:H257_12436"/>
<accession>A0A397A802</accession>
<gene>
    <name evidence="2" type="ORF">DYB25_012218</name>
</gene>
<organism evidence="2 3">
    <name type="scientific">Aphanomyces astaci</name>
    <name type="common">Crayfish plague agent</name>
    <dbReference type="NCBI Taxonomy" id="112090"/>
    <lineage>
        <taxon>Eukaryota</taxon>
        <taxon>Sar</taxon>
        <taxon>Stramenopiles</taxon>
        <taxon>Oomycota</taxon>
        <taxon>Saprolegniomycetes</taxon>
        <taxon>Saprolegniales</taxon>
        <taxon>Verrucalvaceae</taxon>
        <taxon>Aphanomyces</taxon>
    </lineage>
</organism>
<evidence type="ECO:0000256" key="1">
    <source>
        <dbReference type="SAM" id="MobiDB-lite"/>
    </source>
</evidence>
<name>A0A397A802_APHAT</name>
<sequence>DHRADCGLDDGECLSPTADPDMTADKSTWTSIKSAVTSLNHRDPMYGNSVDRLYCRALPPPPPPPSSDLPTARAEMGSGLNAANIIALLSQRWSADKKELLRFATTKLPASAVQALPISVSSKTLLEDIHMMFLMLRLDHCFVTNRGALVGVVTTNAVINASRRGSTHNQDHNRANAV</sequence>
<feature type="non-terminal residue" evidence="2">
    <location>
        <position position="1"/>
    </location>
</feature>
<dbReference type="Proteomes" id="UP000266239">
    <property type="component" value="Unassembled WGS sequence"/>
</dbReference>
<protein>
    <recommendedName>
        <fullName evidence="4">CBS domain-containing protein</fullName>
    </recommendedName>
</protein>
<dbReference type="Gene3D" id="3.10.580.10">
    <property type="entry name" value="CBS-domain"/>
    <property type="match status" value="1"/>
</dbReference>
<dbReference type="EMBL" id="QUTA01009099">
    <property type="protein sequence ID" value="RHY01767.1"/>
    <property type="molecule type" value="Genomic_DNA"/>
</dbReference>
<dbReference type="SUPFAM" id="SSF54631">
    <property type="entry name" value="CBS-domain pair"/>
    <property type="match status" value="1"/>
</dbReference>
<evidence type="ECO:0000313" key="3">
    <source>
        <dbReference type="Proteomes" id="UP000266239"/>
    </source>
</evidence>
<evidence type="ECO:0000313" key="2">
    <source>
        <dbReference type="EMBL" id="RHY01767.1"/>
    </source>
</evidence>
<comment type="caution">
    <text evidence="2">The sequence shown here is derived from an EMBL/GenBank/DDBJ whole genome shotgun (WGS) entry which is preliminary data.</text>
</comment>
<evidence type="ECO:0008006" key="4">
    <source>
        <dbReference type="Google" id="ProtNLM"/>
    </source>
</evidence>
<proteinExistence type="predicted"/>
<dbReference type="AlphaFoldDB" id="A0A397A802"/>
<feature type="region of interest" description="Disordered" evidence="1">
    <location>
        <begin position="1"/>
        <end position="25"/>
    </location>
</feature>
<reference evidence="2 3" key="1">
    <citation type="submission" date="2018-08" db="EMBL/GenBank/DDBJ databases">
        <title>Aphanomyces genome sequencing and annotation.</title>
        <authorList>
            <person name="Minardi D."/>
            <person name="Oidtmann B."/>
            <person name="Van Der Giezen M."/>
            <person name="Studholme D.J."/>
        </authorList>
    </citation>
    <scope>NUCLEOTIDE SEQUENCE [LARGE SCALE GENOMIC DNA]</scope>
    <source>
        <strain evidence="2 3">Yx</strain>
    </source>
</reference>
<dbReference type="InterPro" id="IPR046342">
    <property type="entry name" value="CBS_dom_sf"/>
</dbReference>